<feature type="domain" description="Mnd1 HTH" evidence="7">
    <location>
        <begin position="16"/>
        <end position="74"/>
    </location>
</feature>
<dbReference type="GO" id="GO:0003690">
    <property type="term" value="F:double-stranded DNA binding"/>
    <property type="evidence" value="ECO:0007669"/>
    <property type="project" value="InterPro"/>
</dbReference>
<dbReference type="InterPro" id="IPR040661">
    <property type="entry name" value="LZ3wCH"/>
</dbReference>
<evidence type="ECO:0000256" key="5">
    <source>
        <dbReference type="PIRNR" id="PIRNR026991"/>
    </source>
</evidence>
<dbReference type="AlphaFoldDB" id="A0A150G4U2"/>
<feature type="coiled-coil region" evidence="6">
    <location>
        <begin position="78"/>
        <end position="146"/>
    </location>
</feature>
<dbReference type="PIRSF" id="PIRSF026991">
    <property type="entry name" value="Mnd1"/>
    <property type="match status" value="1"/>
</dbReference>
<dbReference type="InterPro" id="IPR040453">
    <property type="entry name" value="Mnd1_HTH"/>
</dbReference>
<protein>
    <recommendedName>
        <fullName evidence="5">Meiotic nuclear division protein 1 homolog</fullName>
    </recommendedName>
</protein>
<dbReference type="InterPro" id="IPR005647">
    <property type="entry name" value="Mnd1"/>
</dbReference>
<evidence type="ECO:0000256" key="2">
    <source>
        <dbReference type="ARBA" id="ARBA00005981"/>
    </source>
</evidence>
<comment type="similarity">
    <text evidence="2 5">Belongs to the MND1 family.</text>
</comment>
<evidence type="ECO:0000313" key="10">
    <source>
        <dbReference type="Proteomes" id="UP000075714"/>
    </source>
</evidence>
<evidence type="ECO:0000256" key="6">
    <source>
        <dbReference type="SAM" id="Coils"/>
    </source>
</evidence>
<sequence>MPPKKGLSAADKRDRMLEIFHESADVFVIKDVEKLSVKRGIIAQAVQDVLQSLIDDDLVHCEKIGISNYYWAFPSEASVKIETEVKKYETELANTKRRRVEVESALAQHKAANPKTDERAKALARLNELKSRAAEVQGELAAYRDSDPETVAAMRAASEGAKLAANRWLDNTYSLLSWCKKKFVGREAELAKFFEENGLGENIEYLE</sequence>
<evidence type="ECO:0000259" key="7">
    <source>
        <dbReference type="Pfam" id="PF03962"/>
    </source>
</evidence>
<evidence type="ECO:0000256" key="3">
    <source>
        <dbReference type="ARBA" id="ARBA00023054"/>
    </source>
</evidence>
<evidence type="ECO:0000259" key="8">
    <source>
        <dbReference type="Pfam" id="PF18517"/>
    </source>
</evidence>
<dbReference type="OrthoDB" id="273345at2759"/>
<dbReference type="GO" id="GO:0007131">
    <property type="term" value="P:reciprocal meiotic recombination"/>
    <property type="evidence" value="ECO:0007669"/>
    <property type="project" value="InterPro"/>
</dbReference>
<keyword evidence="3 6" id="KW-0175">Coiled coil</keyword>
<dbReference type="Proteomes" id="UP000075714">
    <property type="component" value="Unassembled WGS sequence"/>
</dbReference>
<comment type="caution">
    <text evidence="9">The sequence shown here is derived from an EMBL/GenBank/DDBJ whole genome shotgun (WGS) entry which is preliminary data.</text>
</comment>
<proteinExistence type="inferred from homology"/>
<dbReference type="STRING" id="33097.A0A150G4U2"/>
<feature type="domain" description="Leucine zipper with capping helix" evidence="8">
    <location>
        <begin position="149"/>
        <end position="205"/>
    </location>
</feature>
<evidence type="ECO:0000256" key="4">
    <source>
        <dbReference type="ARBA" id="ARBA00023242"/>
    </source>
</evidence>
<gene>
    <name evidence="9" type="ORF">GPECTOR_61g794</name>
</gene>
<dbReference type="Pfam" id="PF03962">
    <property type="entry name" value="Mnd1"/>
    <property type="match status" value="1"/>
</dbReference>
<accession>A0A150G4U2</accession>
<dbReference type="GO" id="GO:0005634">
    <property type="term" value="C:nucleus"/>
    <property type="evidence" value="ECO:0007669"/>
    <property type="project" value="UniProtKB-SubCell"/>
</dbReference>
<evidence type="ECO:0000256" key="1">
    <source>
        <dbReference type="ARBA" id="ARBA00004123"/>
    </source>
</evidence>
<comment type="subcellular location">
    <subcellularLocation>
        <location evidence="1 5">Nucleus</location>
    </subcellularLocation>
</comment>
<keyword evidence="4 5" id="KW-0539">Nucleus</keyword>
<organism evidence="9 10">
    <name type="scientific">Gonium pectorale</name>
    <name type="common">Green alga</name>
    <dbReference type="NCBI Taxonomy" id="33097"/>
    <lineage>
        <taxon>Eukaryota</taxon>
        <taxon>Viridiplantae</taxon>
        <taxon>Chlorophyta</taxon>
        <taxon>core chlorophytes</taxon>
        <taxon>Chlorophyceae</taxon>
        <taxon>CS clade</taxon>
        <taxon>Chlamydomonadales</taxon>
        <taxon>Volvocaceae</taxon>
        <taxon>Gonium</taxon>
    </lineage>
</organism>
<dbReference type="EMBL" id="LSYV01000062">
    <property type="protein sequence ID" value="KXZ44841.1"/>
    <property type="molecule type" value="Genomic_DNA"/>
</dbReference>
<keyword evidence="10" id="KW-1185">Reference proteome</keyword>
<name>A0A150G4U2_GONPE</name>
<reference evidence="10" key="1">
    <citation type="journal article" date="2016" name="Nat. Commun.">
        <title>The Gonium pectorale genome demonstrates co-option of cell cycle regulation during the evolution of multicellularity.</title>
        <authorList>
            <person name="Hanschen E.R."/>
            <person name="Marriage T.N."/>
            <person name="Ferris P.J."/>
            <person name="Hamaji T."/>
            <person name="Toyoda A."/>
            <person name="Fujiyama A."/>
            <person name="Neme R."/>
            <person name="Noguchi H."/>
            <person name="Minakuchi Y."/>
            <person name="Suzuki M."/>
            <person name="Kawai-Toyooka H."/>
            <person name="Smith D.R."/>
            <person name="Sparks H."/>
            <person name="Anderson J."/>
            <person name="Bakaric R."/>
            <person name="Luria V."/>
            <person name="Karger A."/>
            <person name="Kirschner M.W."/>
            <person name="Durand P.M."/>
            <person name="Michod R.E."/>
            <person name="Nozaki H."/>
            <person name="Olson B.J."/>
        </authorList>
    </citation>
    <scope>NUCLEOTIDE SEQUENCE [LARGE SCALE GENOMIC DNA]</scope>
    <source>
        <strain evidence="10">NIES-2863</strain>
    </source>
</reference>
<evidence type="ECO:0000313" key="9">
    <source>
        <dbReference type="EMBL" id="KXZ44841.1"/>
    </source>
</evidence>
<comment type="function">
    <text evidence="5">Required for proper homologous chromosome pairing and efficient cross-over and intragenic recombination during meiosis.</text>
</comment>
<dbReference type="Pfam" id="PF18517">
    <property type="entry name" value="LZ3wCH"/>
    <property type="match status" value="1"/>
</dbReference>